<gene>
    <name evidence="1" type="ORF">EUGRSUZ_F04416</name>
</gene>
<evidence type="ECO:0000313" key="1">
    <source>
        <dbReference type="EMBL" id="KCW71332.1"/>
    </source>
</evidence>
<proteinExistence type="predicted"/>
<dbReference type="EMBL" id="KK198758">
    <property type="protein sequence ID" value="KCW71332.1"/>
    <property type="molecule type" value="Genomic_DNA"/>
</dbReference>
<dbReference type="SUPFAM" id="SSF103491">
    <property type="entry name" value="Preprotein translocase SecY subunit"/>
    <property type="match status" value="1"/>
</dbReference>
<dbReference type="STRING" id="71139.A0A059BYY6"/>
<dbReference type="Gramene" id="KCW71332">
    <property type="protein sequence ID" value="KCW71332"/>
    <property type="gene ID" value="EUGRSUZ_F04416"/>
</dbReference>
<organism evidence="1">
    <name type="scientific">Eucalyptus grandis</name>
    <name type="common">Flooded gum</name>
    <dbReference type="NCBI Taxonomy" id="71139"/>
    <lineage>
        <taxon>Eukaryota</taxon>
        <taxon>Viridiplantae</taxon>
        <taxon>Streptophyta</taxon>
        <taxon>Embryophyta</taxon>
        <taxon>Tracheophyta</taxon>
        <taxon>Spermatophyta</taxon>
        <taxon>Magnoliopsida</taxon>
        <taxon>eudicotyledons</taxon>
        <taxon>Gunneridae</taxon>
        <taxon>Pentapetalae</taxon>
        <taxon>rosids</taxon>
        <taxon>malvids</taxon>
        <taxon>Myrtales</taxon>
        <taxon>Myrtaceae</taxon>
        <taxon>Myrtoideae</taxon>
        <taxon>Eucalypteae</taxon>
        <taxon>Eucalyptus</taxon>
    </lineage>
</organism>
<dbReference type="InParanoid" id="A0A059BYY6"/>
<protein>
    <submittedName>
        <fullName evidence="1">Uncharacterized protein</fullName>
    </submittedName>
</protein>
<reference evidence="1" key="1">
    <citation type="submission" date="2013-07" db="EMBL/GenBank/DDBJ databases">
        <title>The genome of Eucalyptus grandis.</title>
        <authorList>
            <person name="Schmutz J."/>
            <person name="Hayes R."/>
            <person name="Myburg A."/>
            <person name="Tuskan G."/>
            <person name="Grattapaglia D."/>
            <person name="Rokhsar D.S."/>
        </authorList>
    </citation>
    <scope>NUCLEOTIDE SEQUENCE</scope>
    <source>
        <tissue evidence="1">Leaf extractions</tissue>
    </source>
</reference>
<accession>A0A059BYY6</accession>
<sequence>MLGLVFTTYSGERISDLSIGNGIAVNICKHNLLLTSILWLNKPKLIRMTTIKENSPQLCLKIWRPSKICLLTLQAWYPGMLSISKHNKTAADWSNKVNSSGVMPILFSTSSLPLPRAVACFTVLAALKKAAVALNPGVAVNCYSSLMH</sequence>
<dbReference type="InterPro" id="IPR023201">
    <property type="entry name" value="SecY_dom_sf"/>
</dbReference>
<name>A0A059BYY6_EUCGR</name>
<dbReference type="AlphaFoldDB" id="A0A059BYY6"/>